<evidence type="ECO:0000256" key="1">
    <source>
        <dbReference type="SAM" id="MobiDB-lite"/>
    </source>
</evidence>
<protein>
    <recommendedName>
        <fullName evidence="2">GCK domain-containing protein</fullName>
    </recommendedName>
</protein>
<proteinExistence type="predicted"/>
<dbReference type="SMART" id="SM01227">
    <property type="entry name" value="GCK"/>
    <property type="match status" value="1"/>
</dbReference>
<evidence type="ECO:0000259" key="2">
    <source>
        <dbReference type="SMART" id="SM01227"/>
    </source>
</evidence>
<dbReference type="PANTHER" id="PTHR34357">
    <property type="entry name" value="F7A19.14 PROTEIN-RELATED"/>
    <property type="match status" value="1"/>
</dbReference>
<dbReference type="Gene3D" id="1.10.287.2900">
    <property type="match status" value="1"/>
</dbReference>
<evidence type="ECO:0000313" key="4">
    <source>
        <dbReference type="Proteomes" id="UP000467840"/>
    </source>
</evidence>
<accession>A0A6A6LF25</accession>
<feature type="region of interest" description="Disordered" evidence="1">
    <location>
        <begin position="67"/>
        <end position="88"/>
    </location>
</feature>
<evidence type="ECO:0000313" key="3">
    <source>
        <dbReference type="EMBL" id="KAF2299167.1"/>
    </source>
</evidence>
<dbReference type="EMBL" id="JAAGAX010000011">
    <property type="protein sequence ID" value="KAF2299167.1"/>
    <property type="molecule type" value="Genomic_DNA"/>
</dbReference>
<dbReference type="AlphaFoldDB" id="A0A6A6LF25"/>
<dbReference type="PANTHER" id="PTHR34357:SF12">
    <property type="entry name" value="GCK DOMAIN-CONTAINING PROTEIN"/>
    <property type="match status" value="1"/>
</dbReference>
<name>A0A6A6LF25_HEVBR</name>
<keyword evidence="4" id="KW-1185">Reference proteome</keyword>
<feature type="domain" description="GCK" evidence="2">
    <location>
        <begin position="1"/>
        <end position="67"/>
    </location>
</feature>
<comment type="caution">
    <text evidence="3">The sequence shown here is derived from an EMBL/GenBank/DDBJ whole genome shotgun (WGS) entry which is preliminary data.</text>
</comment>
<sequence length="114" mass="13200">MKGGGCRDVFIDWENCIKEADTNKENVVDKCFDATAALRKCMQAHADYYEPILRVEKDAEEKFMKELENEKASEGSESNVAEEETEIVVDSKDSTNGIKIYFLNRYGYWVNKRR</sequence>
<dbReference type="InterPro" id="IPR012891">
    <property type="entry name" value="GCK_dom"/>
</dbReference>
<dbReference type="Proteomes" id="UP000467840">
    <property type="component" value="Chromosome 1"/>
</dbReference>
<organism evidence="3 4">
    <name type="scientific">Hevea brasiliensis</name>
    <name type="common">Para rubber tree</name>
    <name type="synonym">Siphonia brasiliensis</name>
    <dbReference type="NCBI Taxonomy" id="3981"/>
    <lineage>
        <taxon>Eukaryota</taxon>
        <taxon>Viridiplantae</taxon>
        <taxon>Streptophyta</taxon>
        <taxon>Embryophyta</taxon>
        <taxon>Tracheophyta</taxon>
        <taxon>Spermatophyta</taxon>
        <taxon>Magnoliopsida</taxon>
        <taxon>eudicotyledons</taxon>
        <taxon>Gunneridae</taxon>
        <taxon>Pentapetalae</taxon>
        <taxon>rosids</taxon>
        <taxon>fabids</taxon>
        <taxon>Malpighiales</taxon>
        <taxon>Euphorbiaceae</taxon>
        <taxon>Crotonoideae</taxon>
        <taxon>Micrandreae</taxon>
        <taxon>Hevea</taxon>
    </lineage>
</organism>
<gene>
    <name evidence="3" type="ORF">GH714_030887</name>
</gene>
<dbReference type="Pfam" id="PF07802">
    <property type="entry name" value="GCK"/>
    <property type="match status" value="1"/>
</dbReference>
<reference evidence="3 4" key="1">
    <citation type="journal article" date="2020" name="Mol. Plant">
        <title>The Chromosome-Based Rubber Tree Genome Provides New Insights into Spurge Genome Evolution and Rubber Biosynthesis.</title>
        <authorList>
            <person name="Liu J."/>
            <person name="Shi C."/>
            <person name="Shi C.C."/>
            <person name="Li W."/>
            <person name="Zhang Q.J."/>
            <person name="Zhang Y."/>
            <person name="Li K."/>
            <person name="Lu H.F."/>
            <person name="Shi C."/>
            <person name="Zhu S.T."/>
            <person name="Xiao Z.Y."/>
            <person name="Nan H."/>
            <person name="Yue Y."/>
            <person name="Zhu X.G."/>
            <person name="Wu Y."/>
            <person name="Hong X.N."/>
            <person name="Fan G.Y."/>
            <person name="Tong Y."/>
            <person name="Zhang D."/>
            <person name="Mao C.L."/>
            <person name="Liu Y.L."/>
            <person name="Hao S.J."/>
            <person name="Liu W.Q."/>
            <person name="Lv M.Q."/>
            <person name="Zhang H.B."/>
            <person name="Liu Y."/>
            <person name="Hu-Tang G.R."/>
            <person name="Wang J.P."/>
            <person name="Wang J.H."/>
            <person name="Sun Y.H."/>
            <person name="Ni S.B."/>
            <person name="Chen W.B."/>
            <person name="Zhang X.C."/>
            <person name="Jiao Y.N."/>
            <person name="Eichler E.E."/>
            <person name="Li G.H."/>
            <person name="Liu X."/>
            <person name="Gao L.Z."/>
        </authorList>
    </citation>
    <scope>NUCLEOTIDE SEQUENCE [LARGE SCALE GENOMIC DNA]</scope>
    <source>
        <strain evidence="4">cv. GT1</strain>
        <tissue evidence="3">Leaf</tissue>
    </source>
</reference>